<accession>A0ABV7YII0</accession>
<dbReference type="InterPro" id="IPR011009">
    <property type="entry name" value="Kinase-like_dom_sf"/>
</dbReference>
<protein>
    <submittedName>
        <fullName evidence="2">Phosphotransferase family protein</fullName>
    </submittedName>
</protein>
<dbReference type="InterPro" id="IPR002575">
    <property type="entry name" value="Aminoglycoside_PTrfase"/>
</dbReference>
<feature type="domain" description="Aminoglycoside phosphotransferase" evidence="1">
    <location>
        <begin position="15"/>
        <end position="285"/>
    </location>
</feature>
<evidence type="ECO:0000259" key="1">
    <source>
        <dbReference type="Pfam" id="PF01636"/>
    </source>
</evidence>
<evidence type="ECO:0000313" key="3">
    <source>
        <dbReference type="Proteomes" id="UP001595699"/>
    </source>
</evidence>
<dbReference type="EMBL" id="JBHRZH010000036">
    <property type="protein sequence ID" value="MFC3764968.1"/>
    <property type="molecule type" value="Genomic_DNA"/>
</dbReference>
<dbReference type="Proteomes" id="UP001595699">
    <property type="component" value="Unassembled WGS sequence"/>
</dbReference>
<sequence>MSELADAARELLGADVRPLAGGYSGETFLVGAAGEEAVLRLYLRDPERAEVDAALLEFVRGIVPVPRVLDQRKADLDGPAHLLLELLPGIRLDELLPEADDATKRTAGHSLGRELARLAGIPFLRAGAFAGADLAVRPWPPEGGGLRPWVESHRDVGAFAHWTAEEFDALLEVADDAQLLLDRPDSDGRSPGSLSFAARHPLSGDIRRAVGASSTSRTATRRISLCHSDLNPKNVLVDATTGEVTGLIDWEFAHAGTPYTDLGNLLRLESDEAFCVAVVQAFVAYAPPVDEGFMDLARAVDLYAMVDLVARRTGFELVERVHELVRATARTGTLAAGRPDWVALADVTTATSRGPRKIV</sequence>
<evidence type="ECO:0000313" key="2">
    <source>
        <dbReference type="EMBL" id="MFC3764968.1"/>
    </source>
</evidence>
<dbReference type="Gene3D" id="3.90.1200.10">
    <property type="match status" value="1"/>
</dbReference>
<dbReference type="PANTHER" id="PTHR21310">
    <property type="entry name" value="AMINOGLYCOSIDE PHOSPHOTRANSFERASE-RELATED-RELATED"/>
    <property type="match status" value="1"/>
</dbReference>
<name>A0ABV7YII0_9ACTN</name>
<dbReference type="InterPro" id="IPR051678">
    <property type="entry name" value="AGP_Transferase"/>
</dbReference>
<proteinExistence type="predicted"/>
<dbReference type="Pfam" id="PF01636">
    <property type="entry name" value="APH"/>
    <property type="match status" value="1"/>
</dbReference>
<reference evidence="3" key="1">
    <citation type="journal article" date="2019" name="Int. J. Syst. Evol. Microbiol.">
        <title>The Global Catalogue of Microorganisms (GCM) 10K type strain sequencing project: providing services to taxonomists for standard genome sequencing and annotation.</title>
        <authorList>
            <consortium name="The Broad Institute Genomics Platform"/>
            <consortium name="The Broad Institute Genome Sequencing Center for Infectious Disease"/>
            <person name="Wu L."/>
            <person name="Ma J."/>
        </authorList>
    </citation>
    <scope>NUCLEOTIDE SEQUENCE [LARGE SCALE GENOMIC DNA]</scope>
    <source>
        <strain evidence="3">CGMCC 4.7241</strain>
    </source>
</reference>
<gene>
    <name evidence="2" type="ORF">ACFOUW_29310</name>
</gene>
<organism evidence="2 3">
    <name type="scientific">Tenggerimyces flavus</name>
    <dbReference type="NCBI Taxonomy" id="1708749"/>
    <lineage>
        <taxon>Bacteria</taxon>
        <taxon>Bacillati</taxon>
        <taxon>Actinomycetota</taxon>
        <taxon>Actinomycetes</taxon>
        <taxon>Propionibacteriales</taxon>
        <taxon>Nocardioidaceae</taxon>
        <taxon>Tenggerimyces</taxon>
    </lineage>
</organism>
<comment type="caution">
    <text evidence="2">The sequence shown here is derived from an EMBL/GenBank/DDBJ whole genome shotgun (WGS) entry which is preliminary data.</text>
</comment>
<dbReference type="RefSeq" id="WP_205119311.1">
    <property type="nucleotide sequence ID" value="NZ_JAFBCM010000001.1"/>
</dbReference>
<keyword evidence="3" id="KW-1185">Reference proteome</keyword>
<dbReference type="SUPFAM" id="SSF56112">
    <property type="entry name" value="Protein kinase-like (PK-like)"/>
    <property type="match status" value="1"/>
</dbReference>